<dbReference type="Pfam" id="PF22763">
    <property type="entry name" value="NrS1-1_pol-like_HBD"/>
    <property type="match status" value="1"/>
</dbReference>
<dbReference type="Proteomes" id="UP000236584">
    <property type="component" value="Plasmid unnamed2"/>
</dbReference>
<reference evidence="4 5" key="1">
    <citation type="submission" date="2018-01" db="EMBL/GenBank/DDBJ databases">
        <title>Complete genome sequence of Salinigranum rubrum GX10T, an extremely halophilic archaeon isolated from a marine solar saltern.</title>
        <authorList>
            <person name="Han S."/>
        </authorList>
    </citation>
    <scope>NUCLEOTIDE SEQUENCE [LARGE SCALE GENOMIC DNA]</scope>
    <source>
        <strain evidence="4 5">GX10</strain>
        <plasmid evidence="5">Plasmid unnamed2</plasmid>
    </source>
</reference>
<dbReference type="KEGG" id="srub:C2R22_23090"/>
<organism evidence="4 5">
    <name type="scientific">Salinigranum rubrum</name>
    <dbReference type="NCBI Taxonomy" id="755307"/>
    <lineage>
        <taxon>Archaea</taxon>
        <taxon>Methanobacteriati</taxon>
        <taxon>Methanobacteriota</taxon>
        <taxon>Stenosarchaea group</taxon>
        <taxon>Halobacteria</taxon>
        <taxon>Halobacteriales</taxon>
        <taxon>Haloferacaceae</taxon>
        <taxon>Salinigranum</taxon>
    </lineage>
</organism>
<feature type="region of interest" description="Disordered" evidence="2">
    <location>
        <begin position="185"/>
        <end position="226"/>
    </location>
</feature>
<evidence type="ECO:0000256" key="2">
    <source>
        <dbReference type="SAM" id="MobiDB-lite"/>
    </source>
</evidence>
<dbReference type="AlphaFoldDB" id="A0A2I8VRB7"/>
<dbReference type="EMBL" id="CP026311">
    <property type="protein sequence ID" value="AUV84426.1"/>
    <property type="molecule type" value="Genomic_DNA"/>
</dbReference>
<keyword evidence="1" id="KW-0175">Coiled coil</keyword>
<accession>A0A2I8VRB7</accession>
<dbReference type="InterPro" id="IPR054468">
    <property type="entry name" value="NrSPol-like_HBD"/>
</dbReference>
<dbReference type="OrthoDB" id="238910at2157"/>
<gene>
    <name evidence="4" type="ORF">C2R22_23090</name>
</gene>
<proteinExistence type="predicted"/>
<evidence type="ECO:0000259" key="3">
    <source>
        <dbReference type="Pfam" id="PF22763"/>
    </source>
</evidence>
<protein>
    <recommendedName>
        <fullName evidence="3">NrS-1 polymerase-like HBD domain-containing protein</fullName>
    </recommendedName>
</protein>
<geneLocation type="plasmid" evidence="4">
    <name>unnamed2</name>
</geneLocation>
<feature type="compositionally biased region" description="Low complexity" evidence="2">
    <location>
        <begin position="391"/>
        <end position="402"/>
    </location>
</feature>
<keyword evidence="5" id="KW-1185">Reference proteome</keyword>
<dbReference type="GeneID" id="35595044"/>
<sequence length="735" mass="79710">MTNIDVTNDVIPANIRSIENWILWREGERNGKATKIPTKPYRTSGDINCDVTNPKQRRDFDTAWEALNDSRVPGDGLGFVFTDNVSITGVDLDKCRDPDTGKLEDWAEDIIDRLDSYTEVSPSGTGVHILVGGELTAAGNRRGRVEMYDSDRYFTVTGAHLKDTPTEIRKCQDELDAVHGEYIRGESSSDGQLSLADTAASDTSESGGNRGDRRSTDVPGRQSESALVERYGDAFRNIRDPAIREALERVQTKYLPPVCPSTFADLAGPGIELSDGEILKRMYDSQGGDRKRRLYEGDSSMWGSHDADYPSQSEADMAFAHTLAFWTGKDPDRMDALFRTSGLMRPKWDGQHYSSGATYGGVTLARALLRVDDHYELPSDDGVKFSKADGPTASSSPSTSASDIPANDVASSASAQKPQDSAGAAGSSFVSDGTSASAEAAPSAPGPLHTDDAATAAESSPDVLLGLDGDNDSDSGADDGGVGVDMGVDPAAAADAAANAPTGQSTSTAMRDASPASNDRGESTPDGSVTPEGVSPAAPDGTDIDSDLDESTQRMMTESVTKAGGNWSRTNPHLDDSEKHPTDWTVGPIEGRTPTAQAMKVAREDNRVLARYQTRLEERLRDLADVEEERDRYKFTAETYLKAMDELMGERERYRTQLKRAGLLSPADADLPDDPVKRLKQILRPMVRREDVATAKETLSGLDAVLREYEEANEQIQADERERRKQRGMFSRFFG</sequence>
<name>A0A2I8VRB7_9EURY</name>
<evidence type="ECO:0000256" key="1">
    <source>
        <dbReference type="SAM" id="Coils"/>
    </source>
</evidence>
<feature type="domain" description="NrS-1 polymerase-like HBD" evidence="3">
    <location>
        <begin position="312"/>
        <end position="376"/>
    </location>
</feature>
<feature type="compositionally biased region" description="Polar residues" evidence="2">
    <location>
        <begin position="409"/>
        <end position="419"/>
    </location>
</feature>
<evidence type="ECO:0000313" key="5">
    <source>
        <dbReference type="Proteomes" id="UP000236584"/>
    </source>
</evidence>
<feature type="compositionally biased region" description="Basic and acidic residues" evidence="2">
    <location>
        <begin position="572"/>
        <end position="582"/>
    </location>
</feature>
<feature type="compositionally biased region" description="Low complexity" evidence="2">
    <location>
        <begin position="435"/>
        <end position="447"/>
    </location>
</feature>
<keyword evidence="4" id="KW-0614">Plasmid</keyword>
<feature type="coiled-coil region" evidence="1">
    <location>
        <begin position="609"/>
        <end position="657"/>
    </location>
</feature>
<feature type="coiled-coil region" evidence="1">
    <location>
        <begin position="692"/>
        <end position="729"/>
    </location>
</feature>
<feature type="compositionally biased region" description="Low complexity" evidence="2">
    <location>
        <begin position="485"/>
        <end position="500"/>
    </location>
</feature>
<feature type="region of interest" description="Disordered" evidence="2">
    <location>
        <begin position="379"/>
        <end position="592"/>
    </location>
</feature>
<dbReference type="RefSeq" id="WP_103428108.1">
    <property type="nucleotide sequence ID" value="NZ_CP026311.1"/>
</dbReference>
<evidence type="ECO:0000313" key="4">
    <source>
        <dbReference type="EMBL" id="AUV84426.1"/>
    </source>
</evidence>